<feature type="transmembrane region" description="Helical" evidence="1">
    <location>
        <begin position="6"/>
        <end position="30"/>
    </location>
</feature>
<organism evidence="2 3">
    <name type="scientific">Psychromarinibacter halotolerans</name>
    <dbReference type="NCBI Taxonomy" id="1775175"/>
    <lineage>
        <taxon>Bacteria</taxon>
        <taxon>Pseudomonadati</taxon>
        <taxon>Pseudomonadota</taxon>
        <taxon>Alphaproteobacteria</taxon>
        <taxon>Rhodobacterales</taxon>
        <taxon>Paracoccaceae</taxon>
        <taxon>Psychromarinibacter</taxon>
    </lineage>
</organism>
<evidence type="ECO:0000313" key="2">
    <source>
        <dbReference type="EMBL" id="MFC3141912.1"/>
    </source>
</evidence>
<sequence>MALRSALGLFGMVMLLVGIGFLTAAGWIALRLVATPLDAALIVGGCFAGFGVLVLLIARIARPRRPVVAPPAMTAQSAQVQAFATIAAAFVQGIGAGLAARRR</sequence>
<reference evidence="3" key="1">
    <citation type="journal article" date="2019" name="Int. J. Syst. Evol. Microbiol.">
        <title>The Global Catalogue of Microorganisms (GCM) 10K type strain sequencing project: providing services to taxonomists for standard genome sequencing and annotation.</title>
        <authorList>
            <consortium name="The Broad Institute Genomics Platform"/>
            <consortium name="The Broad Institute Genome Sequencing Center for Infectious Disease"/>
            <person name="Wu L."/>
            <person name="Ma J."/>
        </authorList>
    </citation>
    <scope>NUCLEOTIDE SEQUENCE [LARGE SCALE GENOMIC DNA]</scope>
    <source>
        <strain evidence="3">KCTC 52366</strain>
    </source>
</reference>
<proteinExistence type="predicted"/>
<evidence type="ECO:0000313" key="3">
    <source>
        <dbReference type="Proteomes" id="UP001595632"/>
    </source>
</evidence>
<feature type="transmembrane region" description="Helical" evidence="1">
    <location>
        <begin position="37"/>
        <end position="60"/>
    </location>
</feature>
<protein>
    <recommendedName>
        <fullName evidence="4">Superfamily III holin-X</fullName>
    </recommendedName>
</protein>
<keyword evidence="1" id="KW-0472">Membrane</keyword>
<accession>A0ABV7GS66</accession>
<evidence type="ECO:0000256" key="1">
    <source>
        <dbReference type="SAM" id="Phobius"/>
    </source>
</evidence>
<evidence type="ECO:0008006" key="4">
    <source>
        <dbReference type="Google" id="ProtNLM"/>
    </source>
</evidence>
<name>A0ABV7GS66_9RHOB</name>
<dbReference type="EMBL" id="JBHRTB010000010">
    <property type="protein sequence ID" value="MFC3141912.1"/>
    <property type="molecule type" value="Genomic_DNA"/>
</dbReference>
<dbReference type="Proteomes" id="UP001595632">
    <property type="component" value="Unassembled WGS sequence"/>
</dbReference>
<keyword evidence="1" id="KW-0812">Transmembrane</keyword>
<gene>
    <name evidence="2" type="ORF">ACFOGP_04290</name>
</gene>
<comment type="caution">
    <text evidence="2">The sequence shown here is derived from an EMBL/GenBank/DDBJ whole genome shotgun (WGS) entry which is preliminary data.</text>
</comment>
<keyword evidence="1" id="KW-1133">Transmembrane helix</keyword>
<keyword evidence="3" id="KW-1185">Reference proteome</keyword>
<feature type="transmembrane region" description="Helical" evidence="1">
    <location>
        <begin position="80"/>
        <end position="100"/>
    </location>
</feature>
<dbReference type="RefSeq" id="WP_275631840.1">
    <property type="nucleotide sequence ID" value="NZ_JARGYD010000002.1"/>
</dbReference>